<accession>A0A8J5VFD2</accession>
<sequence>MAIDAEKCTLTVVGTVDPVRIVRRLKKHCFAASIVSVEDDKPKEEEKKDPCKEACEKTCKEACEKGWCYCSLGCSTYTPCPPAPYIGCHQRGVWPQPGYGACYYEDRSPECAIQ</sequence>
<dbReference type="PANTHER" id="PTHR45811">
    <property type="entry name" value="COPPER TRANSPORT PROTEIN FAMILY-RELATED"/>
    <property type="match status" value="1"/>
</dbReference>
<dbReference type="OrthoDB" id="691258at2759"/>
<evidence type="ECO:0008006" key="4">
    <source>
        <dbReference type="Google" id="ProtNLM"/>
    </source>
</evidence>
<comment type="caution">
    <text evidence="2">The sequence shown here is derived from an EMBL/GenBank/DDBJ whole genome shotgun (WGS) entry which is preliminary data.</text>
</comment>
<dbReference type="Proteomes" id="UP000729402">
    <property type="component" value="Unassembled WGS sequence"/>
</dbReference>
<evidence type="ECO:0000313" key="2">
    <source>
        <dbReference type="EMBL" id="KAG8045543.1"/>
    </source>
</evidence>
<keyword evidence="3" id="KW-1185">Reference proteome</keyword>
<evidence type="ECO:0000313" key="3">
    <source>
        <dbReference type="Proteomes" id="UP000729402"/>
    </source>
</evidence>
<dbReference type="EMBL" id="JAAALK010000290">
    <property type="protein sequence ID" value="KAG8045543.1"/>
    <property type="molecule type" value="Genomic_DNA"/>
</dbReference>
<dbReference type="GO" id="GO:0046872">
    <property type="term" value="F:metal ion binding"/>
    <property type="evidence" value="ECO:0007669"/>
    <property type="project" value="UniProtKB-KW"/>
</dbReference>
<reference evidence="2" key="2">
    <citation type="submission" date="2021-02" db="EMBL/GenBank/DDBJ databases">
        <authorList>
            <person name="Kimball J.A."/>
            <person name="Haas M.W."/>
            <person name="Macchietto M."/>
            <person name="Kono T."/>
            <person name="Duquette J."/>
            <person name="Shao M."/>
        </authorList>
    </citation>
    <scope>NUCLEOTIDE SEQUENCE</scope>
    <source>
        <tissue evidence="2">Fresh leaf tissue</tissue>
    </source>
</reference>
<evidence type="ECO:0000256" key="1">
    <source>
        <dbReference type="ARBA" id="ARBA00022723"/>
    </source>
</evidence>
<gene>
    <name evidence="2" type="ORF">GUJ93_ZPchr0008g11816</name>
</gene>
<keyword evidence="1" id="KW-0479">Metal-binding</keyword>
<organism evidence="2 3">
    <name type="scientific">Zizania palustris</name>
    <name type="common">Northern wild rice</name>
    <dbReference type="NCBI Taxonomy" id="103762"/>
    <lineage>
        <taxon>Eukaryota</taxon>
        <taxon>Viridiplantae</taxon>
        <taxon>Streptophyta</taxon>
        <taxon>Embryophyta</taxon>
        <taxon>Tracheophyta</taxon>
        <taxon>Spermatophyta</taxon>
        <taxon>Magnoliopsida</taxon>
        <taxon>Liliopsida</taxon>
        <taxon>Poales</taxon>
        <taxon>Poaceae</taxon>
        <taxon>BOP clade</taxon>
        <taxon>Oryzoideae</taxon>
        <taxon>Oryzeae</taxon>
        <taxon>Zizaniinae</taxon>
        <taxon>Zizania</taxon>
    </lineage>
</organism>
<dbReference type="PANTHER" id="PTHR45811:SF64">
    <property type="entry name" value="OS01G0249700 PROTEIN"/>
    <property type="match status" value="1"/>
</dbReference>
<name>A0A8J5VFD2_ZIZPA</name>
<protein>
    <recommendedName>
        <fullName evidence="4">HMA domain-containing protein</fullName>
    </recommendedName>
</protein>
<proteinExistence type="predicted"/>
<reference evidence="2" key="1">
    <citation type="journal article" date="2021" name="bioRxiv">
        <title>Whole Genome Assembly and Annotation of Northern Wild Rice, Zizania palustris L., Supports a Whole Genome Duplication in the Zizania Genus.</title>
        <authorList>
            <person name="Haas M."/>
            <person name="Kono T."/>
            <person name="Macchietto M."/>
            <person name="Millas R."/>
            <person name="McGilp L."/>
            <person name="Shao M."/>
            <person name="Duquette J."/>
            <person name="Hirsch C.N."/>
            <person name="Kimball J."/>
        </authorList>
    </citation>
    <scope>NUCLEOTIDE SEQUENCE</scope>
    <source>
        <tissue evidence="2">Fresh leaf tissue</tissue>
    </source>
</reference>
<dbReference type="InterPro" id="IPR051863">
    <property type="entry name" value="HIPP"/>
</dbReference>
<dbReference type="AlphaFoldDB" id="A0A8J5VFD2"/>